<dbReference type="HOGENOM" id="CLU_055387_2_0_2"/>
<dbReference type="KEGG" id="sin:YN1551_2306"/>
<evidence type="ECO:0000313" key="2">
    <source>
        <dbReference type="EMBL" id="ACP49288.1"/>
    </source>
</evidence>
<dbReference type="PANTHER" id="PTHR22916">
    <property type="entry name" value="GLYCOSYLTRANSFERASE"/>
    <property type="match status" value="1"/>
</dbReference>
<protein>
    <submittedName>
        <fullName evidence="2">Glycosyl transferase family 2</fullName>
    </submittedName>
</protein>
<name>C3NK45_SACI1</name>
<sequence>MVDLTILIIAHNRKSFLLDAVSSCLNQTVSKKRYEIIVVKNFTDEYIDRKLEELGIINVNTAFHSLGEKIVIGVDKAQGNIISILEDDDLFLPNKIEKVLKMFNNYNIGYYHNSYVHIDTKQRILGYPIKLNKPLLLIQQRDKQKYVDKLIFKYYSIYNNSSISIDKSIIIKNKNYIKNFTYALDIFLFYAGIASDKGIYFDTEVLTKQRIHKLNSKVRDDNFESWLLKMRDRLKISIKEFTLISEFLKEQNISSKFVNFMISDRKICLARLPNECSPKENLGIKDILNYIDFHRKSIRDILQLLLIFAPKKFRLDAAKRWYETEVSL</sequence>
<proteinExistence type="predicted"/>
<dbReference type="SUPFAM" id="SSF53448">
    <property type="entry name" value="Nucleotide-diphospho-sugar transferases"/>
    <property type="match status" value="1"/>
</dbReference>
<reference evidence="2 3" key="1">
    <citation type="journal article" date="2009" name="Proc. Natl. Acad. Sci. U.S.A.">
        <title>Biogeography of the Sulfolobus islandicus pan-genome.</title>
        <authorList>
            <person name="Reno M.L."/>
            <person name="Held N.L."/>
            <person name="Fields C.J."/>
            <person name="Burke P.V."/>
            <person name="Whitaker R.J."/>
        </authorList>
    </citation>
    <scope>NUCLEOTIDE SEQUENCE [LARGE SCALE GENOMIC DNA]</scope>
    <source>
        <strain evidence="3">Y.N.15.51 / Yellowstone #2</strain>
    </source>
</reference>
<dbReference type="CDD" id="cd00761">
    <property type="entry name" value="Glyco_tranf_GTA_type"/>
    <property type="match status" value="1"/>
</dbReference>
<accession>C3NK45</accession>
<feature type="domain" description="Glycosyltransferase 2-like" evidence="1">
    <location>
        <begin position="5"/>
        <end position="120"/>
    </location>
</feature>
<gene>
    <name evidence="2" type="ordered locus">YN1551_2306</name>
</gene>
<dbReference type="RefSeq" id="WP_012717851.1">
    <property type="nucleotide sequence ID" value="NC_012623.1"/>
</dbReference>
<dbReference type="GeneID" id="7811110"/>
<dbReference type="Proteomes" id="UP000006818">
    <property type="component" value="Chromosome"/>
</dbReference>
<organism evidence="2 3">
    <name type="scientific">Saccharolobus islandicus (strain Y.N.15.51 / Yellowstone #2)</name>
    <name type="common">Sulfolobus islandicus</name>
    <dbReference type="NCBI Taxonomy" id="419942"/>
    <lineage>
        <taxon>Archaea</taxon>
        <taxon>Thermoproteota</taxon>
        <taxon>Thermoprotei</taxon>
        <taxon>Sulfolobales</taxon>
        <taxon>Sulfolobaceae</taxon>
        <taxon>Saccharolobus</taxon>
    </lineage>
</organism>
<dbReference type="Pfam" id="PF00535">
    <property type="entry name" value="Glycos_transf_2"/>
    <property type="match status" value="1"/>
</dbReference>
<dbReference type="EMBL" id="CP001404">
    <property type="protein sequence ID" value="ACP49288.1"/>
    <property type="molecule type" value="Genomic_DNA"/>
</dbReference>
<dbReference type="GO" id="GO:0016758">
    <property type="term" value="F:hexosyltransferase activity"/>
    <property type="evidence" value="ECO:0007669"/>
    <property type="project" value="UniProtKB-ARBA"/>
</dbReference>
<evidence type="ECO:0000313" key="3">
    <source>
        <dbReference type="Proteomes" id="UP000006818"/>
    </source>
</evidence>
<evidence type="ECO:0000259" key="1">
    <source>
        <dbReference type="Pfam" id="PF00535"/>
    </source>
</evidence>
<dbReference type="InterPro" id="IPR001173">
    <property type="entry name" value="Glyco_trans_2-like"/>
</dbReference>
<dbReference type="PANTHER" id="PTHR22916:SF3">
    <property type="entry name" value="UDP-GLCNAC:BETAGAL BETA-1,3-N-ACETYLGLUCOSAMINYLTRANSFERASE-LIKE PROTEIN 1"/>
    <property type="match status" value="1"/>
</dbReference>
<keyword evidence="2" id="KW-0808">Transferase</keyword>
<dbReference type="InterPro" id="IPR029044">
    <property type="entry name" value="Nucleotide-diphossugar_trans"/>
</dbReference>
<dbReference type="Gene3D" id="3.90.550.10">
    <property type="entry name" value="Spore Coat Polysaccharide Biosynthesis Protein SpsA, Chain A"/>
    <property type="match status" value="1"/>
</dbReference>
<dbReference type="CAZy" id="GT2">
    <property type="family name" value="Glycosyltransferase Family 2"/>
</dbReference>
<dbReference type="AlphaFoldDB" id="C3NK45"/>